<evidence type="ECO:0000256" key="2">
    <source>
        <dbReference type="ARBA" id="ARBA00022617"/>
    </source>
</evidence>
<keyword evidence="7 9" id="KW-0472">Membrane</keyword>
<reference evidence="11 13" key="1">
    <citation type="submission" date="2015-11" db="EMBL/GenBank/DDBJ databases">
        <title>Genomic analysis of 38 Legionella species identifies large and diverse effector repertoires.</title>
        <authorList>
            <person name="Burstein D."/>
            <person name="Amaro F."/>
            <person name="Zusman T."/>
            <person name="Lifshitz Z."/>
            <person name="Cohen O."/>
            <person name="Gilbert J.A."/>
            <person name="Pupko T."/>
            <person name="Shuman H.A."/>
            <person name="Segal G."/>
        </authorList>
    </citation>
    <scope>NUCLEOTIDE SEQUENCE [LARGE SCALE GENOMIC DNA]</scope>
    <source>
        <strain evidence="11 13">Bercovier 4</strain>
    </source>
</reference>
<accession>A0A0W0V2X5</accession>
<keyword evidence="11" id="KW-0560">Oxidoreductase</keyword>
<dbReference type="Gene3D" id="1.10.760.10">
    <property type="entry name" value="Cytochrome c-like domain"/>
    <property type="match status" value="1"/>
</dbReference>
<dbReference type="GO" id="GO:0020037">
    <property type="term" value="F:heme binding"/>
    <property type="evidence" value="ECO:0007669"/>
    <property type="project" value="InterPro"/>
</dbReference>
<dbReference type="InterPro" id="IPR036909">
    <property type="entry name" value="Cyt_c-like_dom_sf"/>
</dbReference>
<keyword evidence="2 8" id="KW-0349">Heme</keyword>
<evidence type="ECO:0000256" key="10">
    <source>
        <dbReference type="SAM" id="SignalP"/>
    </source>
</evidence>
<dbReference type="Proteomes" id="UP000054761">
    <property type="component" value="Unassembled WGS sequence"/>
</dbReference>
<dbReference type="AlphaFoldDB" id="A0A0W0V2X5"/>
<dbReference type="STRING" id="454.Lisr_2680"/>
<feature type="binding site" description="covalent" evidence="8">
    <location>
        <position position="53"/>
    </location>
    <ligand>
        <name>heme c</name>
        <dbReference type="ChEBI" id="CHEBI:61717"/>
    </ligand>
</feature>
<keyword evidence="13" id="KW-1185">Reference proteome</keyword>
<evidence type="ECO:0000313" key="12">
    <source>
        <dbReference type="EMBL" id="QBR83289.1"/>
    </source>
</evidence>
<dbReference type="SUPFAM" id="SSF46626">
    <property type="entry name" value="Cytochrome c"/>
    <property type="match status" value="1"/>
</dbReference>
<feature type="transmembrane region" description="Helical" evidence="9">
    <location>
        <begin position="221"/>
        <end position="239"/>
    </location>
</feature>
<dbReference type="GO" id="GO:0016491">
    <property type="term" value="F:oxidoreductase activity"/>
    <property type="evidence" value="ECO:0007669"/>
    <property type="project" value="UniProtKB-KW"/>
</dbReference>
<dbReference type="OrthoDB" id="9798864at2"/>
<dbReference type="Pfam" id="PF02167">
    <property type="entry name" value="Cytochrom_C1"/>
    <property type="match status" value="1"/>
</dbReference>
<dbReference type="PANTHER" id="PTHR10266">
    <property type="entry name" value="CYTOCHROME C1"/>
    <property type="match status" value="1"/>
</dbReference>
<comment type="cofactor">
    <cofactor evidence="8">
        <name>heme c</name>
        <dbReference type="ChEBI" id="CHEBI:61717"/>
    </cofactor>
    <text evidence="8">Binds 1 heme c group covalently per subunit.</text>
</comment>
<feature type="binding site" description="covalent" evidence="8">
    <location>
        <position position="49"/>
    </location>
    <ligand>
        <name>heme c</name>
        <dbReference type="ChEBI" id="CHEBI:61717"/>
    </ligand>
</feature>
<evidence type="ECO:0000313" key="13">
    <source>
        <dbReference type="Proteomes" id="UP000054761"/>
    </source>
</evidence>
<comment type="subcellular location">
    <subcellularLocation>
        <location evidence="1">Membrane</location>
    </subcellularLocation>
</comment>
<dbReference type="GO" id="GO:0016020">
    <property type="term" value="C:membrane"/>
    <property type="evidence" value="ECO:0007669"/>
    <property type="project" value="UniProtKB-SubCell"/>
</dbReference>
<evidence type="ECO:0000256" key="3">
    <source>
        <dbReference type="ARBA" id="ARBA00022692"/>
    </source>
</evidence>
<gene>
    <name evidence="11" type="primary">petC</name>
    <name evidence="12" type="ORF">E3983_02275</name>
    <name evidence="11" type="ORF">Lisr_2680</name>
</gene>
<feature type="chain" id="PRO_5042680658" evidence="10">
    <location>
        <begin position="18"/>
        <end position="254"/>
    </location>
</feature>
<dbReference type="PANTHER" id="PTHR10266:SF3">
    <property type="entry name" value="CYTOCHROME C1, HEME PROTEIN, MITOCHONDRIAL"/>
    <property type="match status" value="1"/>
</dbReference>
<dbReference type="EC" id="1.10.2.2" evidence="11"/>
<sequence length="254" mass="29124">MNKLLIFLLFLSPALFAVTDSEIPLQHVSVNIKDQARLQRGAKMYMNYCSGCHSLKYMRYNRMAKDMGLTTFAGEVDKDLLYNNLIFTSAKIHDPIQIAMPAEDAREWFGVEPPDLSLVARKRGANWIFTYLKSFYIDESRPFGSNNLLVPGVAMPNILAPLEGRVIAVRKKDTDEHLQISHLLLIKPGRMTQHEFDNAITDLVNFLVYVGEPAQLIRYRIGVWVLLFLFVFFFAAYKLKKAYWRKLNLNAGGK</sequence>
<evidence type="ECO:0000256" key="9">
    <source>
        <dbReference type="SAM" id="Phobius"/>
    </source>
</evidence>
<dbReference type="EMBL" id="CP038254">
    <property type="protein sequence ID" value="QBR83289.1"/>
    <property type="molecule type" value="Genomic_DNA"/>
</dbReference>
<dbReference type="GO" id="GO:0009055">
    <property type="term" value="F:electron transfer activity"/>
    <property type="evidence" value="ECO:0007669"/>
    <property type="project" value="InterPro"/>
</dbReference>
<proteinExistence type="predicted"/>
<evidence type="ECO:0000313" key="14">
    <source>
        <dbReference type="Proteomes" id="UP000295517"/>
    </source>
</evidence>
<keyword evidence="6 8" id="KW-0408">Iron</keyword>
<evidence type="ECO:0000313" key="11">
    <source>
        <dbReference type="EMBL" id="KTD14452.1"/>
    </source>
</evidence>
<dbReference type="PRINTS" id="PR00603">
    <property type="entry name" value="CYTOCHROMEC1"/>
</dbReference>
<name>A0A0W0V2X5_9GAMM</name>
<evidence type="ECO:0000256" key="8">
    <source>
        <dbReference type="PIRSR" id="PIRSR602326-1"/>
    </source>
</evidence>
<dbReference type="PATRIC" id="fig|454.4.peg.2945"/>
<feature type="binding site" description="covalent" evidence="8">
    <location>
        <position position="52"/>
    </location>
    <ligand>
        <name>heme c</name>
        <dbReference type="ChEBI" id="CHEBI:61717"/>
    </ligand>
</feature>
<dbReference type="RefSeq" id="WP_058502949.1">
    <property type="nucleotide sequence ID" value="NZ_CAAAJA010000009.1"/>
</dbReference>
<keyword evidence="10" id="KW-0732">Signal</keyword>
<reference evidence="12 14" key="2">
    <citation type="submission" date="2019-03" db="EMBL/GenBank/DDBJ databases">
        <title>Diverse conjugative elements silence natural transformation in Legionella species.</title>
        <authorList>
            <person name="Durieux I."/>
            <person name="Ginevra C."/>
            <person name="Attaiech L."/>
            <person name="Picq K."/>
            <person name="Juan P.A."/>
            <person name="Jarraud S."/>
            <person name="Charpentier X."/>
        </authorList>
    </citation>
    <scope>NUCLEOTIDE SEQUENCE [LARGE SCALE GENOMIC DNA]</scope>
    <source>
        <strain evidence="12 14">HL-0427-4011</strain>
    </source>
</reference>
<dbReference type="Proteomes" id="UP000295517">
    <property type="component" value="Chromosome"/>
</dbReference>
<keyword evidence="5 9" id="KW-1133">Transmembrane helix</keyword>
<evidence type="ECO:0000256" key="5">
    <source>
        <dbReference type="ARBA" id="ARBA00022989"/>
    </source>
</evidence>
<dbReference type="InterPro" id="IPR002326">
    <property type="entry name" value="Cyt_c1"/>
</dbReference>
<keyword evidence="4 8" id="KW-0479">Metal-binding</keyword>
<organism evidence="11 13">
    <name type="scientific">Legionella israelensis</name>
    <dbReference type="NCBI Taxonomy" id="454"/>
    <lineage>
        <taxon>Bacteria</taxon>
        <taxon>Pseudomonadati</taxon>
        <taxon>Pseudomonadota</taxon>
        <taxon>Gammaproteobacteria</taxon>
        <taxon>Legionellales</taxon>
        <taxon>Legionellaceae</taxon>
        <taxon>Legionella</taxon>
    </lineage>
</organism>
<evidence type="ECO:0000256" key="4">
    <source>
        <dbReference type="ARBA" id="ARBA00022723"/>
    </source>
</evidence>
<evidence type="ECO:0000256" key="6">
    <source>
        <dbReference type="ARBA" id="ARBA00023004"/>
    </source>
</evidence>
<keyword evidence="3 9" id="KW-0812">Transmembrane</keyword>
<evidence type="ECO:0000256" key="1">
    <source>
        <dbReference type="ARBA" id="ARBA00004370"/>
    </source>
</evidence>
<feature type="signal peptide" evidence="10">
    <location>
        <begin position="1"/>
        <end position="17"/>
    </location>
</feature>
<evidence type="ECO:0000256" key="7">
    <source>
        <dbReference type="ARBA" id="ARBA00023136"/>
    </source>
</evidence>
<protein>
    <submittedName>
        <fullName evidence="11 12">Cytochrome c1</fullName>
        <ecNumber evidence="11">1.10.2.2</ecNumber>
    </submittedName>
</protein>
<dbReference type="GO" id="GO:0046872">
    <property type="term" value="F:metal ion binding"/>
    <property type="evidence" value="ECO:0007669"/>
    <property type="project" value="UniProtKB-KW"/>
</dbReference>
<dbReference type="EMBL" id="LNYH01000149">
    <property type="protein sequence ID" value="KTD14452.1"/>
    <property type="molecule type" value="Genomic_DNA"/>
</dbReference>